<dbReference type="OrthoDB" id="6389032at2"/>
<accession>A0A0F4Q2V4</accession>
<dbReference type="Pfam" id="PF12305">
    <property type="entry name" value="DUF3630"/>
    <property type="match status" value="1"/>
</dbReference>
<proteinExistence type="predicted"/>
<dbReference type="Proteomes" id="UP000033664">
    <property type="component" value="Unassembled WGS sequence"/>
</dbReference>
<dbReference type="AlphaFoldDB" id="A0A0F4Q2V4"/>
<keyword evidence="2" id="KW-1185">Reference proteome</keyword>
<dbReference type="EMBL" id="JXXZ01000002">
    <property type="protein sequence ID" value="KJZ01968.1"/>
    <property type="molecule type" value="Genomic_DNA"/>
</dbReference>
<evidence type="ECO:0000313" key="1">
    <source>
        <dbReference type="EMBL" id="KJZ01968.1"/>
    </source>
</evidence>
<evidence type="ECO:0008006" key="3">
    <source>
        <dbReference type="Google" id="ProtNLM"/>
    </source>
</evidence>
<organism evidence="1 2">
    <name type="scientific">Pseudoalteromonas ruthenica</name>
    <dbReference type="NCBI Taxonomy" id="151081"/>
    <lineage>
        <taxon>Bacteria</taxon>
        <taxon>Pseudomonadati</taxon>
        <taxon>Pseudomonadota</taxon>
        <taxon>Gammaproteobacteria</taxon>
        <taxon>Alteromonadales</taxon>
        <taxon>Pseudoalteromonadaceae</taxon>
        <taxon>Pseudoalteromonas</taxon>
    </lineage>
</organism>
<dbReference type="InterPro" id="IPR022080">
    <property type="entry name" value="DUF3630"/>
</dbReference>
<gene>
    <name evidence="1" type="ORF">TW72_03270</name>
</gene>
<sequence length="96" mass="11003">MTQLAIDSQHHVIIITPDVMPSADEFDFWGRIFLHHDAISIGEFEQGVDRHMLRFSFEQLPFELHFEHYGDNIWISATGVEAQGKLTELGNYLSAS</sequence>
<protein>
    <recommendedName>
        <fullName evidence="3">DUF3630 domain-containing protein</fullName>
    </recommendedName>
</protein>
<dbReference type="GeneID" id="58227506"/>
<dbReference type="RefSeq" id="WP_045979324.1">
    <property type="nucleotide sequence ID" value="NZ_JXXY01000006.1"/>
</dbReference>
<reference evidence="1 2" key="1">
    <citation type="journal article" date="2015" name="BMC Genomics">
        <title>Genome mining reveals unlocked bioactive potential of marine Gram-negative bacteria.</title>
        <authorList>
            <person name="Machado H."/>
            <person name="Sonnenschein E.C."/>
            <person name="Melchiorsen J."/>
            <person name="Gram L."/>
        </authorList>
    </citation>
    <scope>NUCLEOTIDE SEQUENCE [LARGE SCALE GENOMIC DNA]</scope>
    <source>
        <strain evidence="1 2">S3137</strain>
    </source>
</reference>
<dbReference type="PATRIC" id="fig|151081.8.peg.1831"/>
<name>A0A0F4Q2V4_9GAMM</name>
<comment type="caution">
    <text evidence="1">The sequence shown here is derived from an EMBL/GenBank/DDBJ whole genome shotgun (WGS) entry which is preliminary data.</text>
</comment>
<dbReference type="eggNOG" id="ENOG5032ZZ2">
    <property type="taxonomic scope" value="Bacteria"/>
</dbReference>
<evidence type="ECO:0000313" key="2">
    <source>
        <dbReference type="Proteomes" id="UP000033664"/>
    </source>
</evidence>